<feature type="transmembrane region" description="Helical" evidence="7">
    <location>
        <begin position="133"/>
        <end position="154"/>
    </location>
</feature>
<evidence type="ECO:0000313" key="10">
    <source>
        <dbReference type="Proteomes" id="UP001500630"/>
    </source>
</evidence>
<sequence length="593" mass="63559">MKVRDGVRMVGYTLRLSLRADKRTTILVGVFVLFTSVAGVGTATAQRWLVDAAGLGLASSVVTATVFGVLMHVLSSTINLITSNYHNDLNNRIQLTLEQQITEASAHVPTVTHLERHDFLNRVIMLRRGAHRLAYTGWAAAYSVAGLAGVAGSLWLLADVHPALALVAVAAIPILPLTNRANRLLRAVIDSTAESIRQEKSLHELFLTAESAKEIRTSGNGHTLSDMATGLWHQVIAREERARLSGMGIELAGWALYFTIVGAGLAFVGHLLATSAATPGDAVMLISLTSQFRAQMARTVSSVTTVADGGRVAEHYRWLVDYARDHVADGTAAAPTHLRRGIELQDVWFTYPGSDVPVLRGVSLTIPASSSLGLVGINGAGKSTLVKLLTGVYRPDGGTITVDGIPLGDLDPAAWTRVCTGAFQDFQKFQFLLHEAVGVGDVSRLADLPTVAQAIEEAGANRIVDALPGGLHAQLGALFGGVELSHGQWQGLALARGLMRDEPLLTLLDEPTAALDPQAEHDLYELFTAQTRSSRDRGAVTLLVSHRFSTVHMADHIVVLSDGKVAEHGTHQELMADGGEYAKLYQTQELAYR</sequence>
<dbReference type="PROSITE" id="PS50893">
    <property type="entry name" value="ABC_TRANSPORTER_2"/>
    <property type="match status" value="1"/>
</dbReference>
<keyword evidence="4 9" id="KW-0067">ATP-binding</keyword>
<dbReference type="InterPro" id="IPR003439">
    <property type="entry name" value="ABC_transporter-like_ATP-bd"/>
</dbReference>
<dbReference type="SUPFAM" id="SSF90123">
    <property type="entry name" value="ABC transporter transmembrane region"/>
    <property type="match status" value="1"/>
</dbReference>
<organism evidence="9 10">
    <name type="scientific">Nonomuraea rosea</name>
    <dbReference type="NCBI Taxonomy" id="638574"/>
    <lineage>
        <taxon>Bacteria</taxon>
        <taxon>Bacillati</taxon>
        <taxon>Actinomycetota</taxon>
        <taxon>Actinomycetes</taxon>
        <taxon>Streptosporangiales</taxon>
        <taxon>Streptosporangiaceae</taxon>
        <taxon>Nonomuraea</taxon>
    </lineage>
</organism>
<protein>
    <submittedName>
        <fullName evidence="9">ABC transporter ATP-binding protein</fullName>
    </submittedName>
</protein>
<comment type="caution">
    <text evidence="9">The sequence shown here is derived from an EMBL/GenBank/DDBJ whole genome shotgun (WGS) entry which is preliminary data.</text>
</comment>
<dbReference type="InterPro" id="IPR039421">
    <property type="entry name" value="Type_1_exporter"/>
</dbReference>
<dbReference type="Gene3D" id="3.40.50.300">
    <property type="entry name" value="P-loop containing nucleotide triphosphate hydrolases"/>
    <property type="match status" value="1"/>
</dbReference>
<feature type="transmembrane region" description="Helical" evidence="7">
    <location>
        <begin position="52"/>
        <end position="74"/>
    </location>
</feature>
<keyword evidence="5 7" id="KW-1133">Transmembrane helix</keyword>
<accession>A0ABP7A7T7</accession>
<feature type="transmembrane region" description="Helical" evidence="7">
    <location>
        <begin position="25"/>
        <end position="46"/>
    </location>
</feature>
<evidence type="ECO:0000256" key="3">
    <source>
        <dbReference type="ARBA" id="ARBA00022741"/>
    </source>
</evidence>
<dbReference type="InterPro" id="IPR027417">
    <property type="entry name" value="P-loop_NTPase"/>
</dbReference>
<evidence type="ECO:0000256" key="1">
    <source>
        <dbReference type="ARBA" id="ARBA00004651"/>
    </source>
</evidence>
<dbReference type="SUPFAM" id="SSF52540">
    <property type="entry name" value="P-loop containing nucleoside triphosphate hydrolases"/>
    <property type="match status" value="1"/>
</dbReference>
<evidence type="ECO:0000259" key="8">
    <source>
        <dbReference type="PROSITE" id="PS50893"/>
    </source>
</evidence>
<dbReference type="Gene3D" id="1.20.1560.10">
    <property type="entry name" value="ABC transporter type 1, transmembrane domain"/>
    <property type="match status" value="1"/>
</dbReference>
<gene>
    <name evidence="9" type="ORF">GCM10022419_134990</name>
</gene>
<evidence type="ECO:0000256" key="4">
    <source>
        <dbReference type="ARBA" id="ARBA00022840"/>
    </source>
</evidence>
<dbReference type="Proteomes" id="UP001500630">
    <property type="component" value="Unassembled WGS sequence"/>
</dbReference>
<proteinExistence type="predicted"/>
<dbReference type="InterPro" id="IPR003593">
    <property type="entry name" value="AAA+_ATPase"/>
</dbReference>
<keyword evidence="3" id="KW-0547">Nucleotide-binding</keyword>
<dbReference type="GO" id="GO:0005524">
    <property type="term" value="F:ATP binding"/>
    <property type="evidence" value="ECO:0007669"/>
    <property type="project" value="UniProtKB-KW"/>
</dbReference>
<evidence type="ECO:0000256" key="5">
    <source>
        <dbReference type="ARBA" id="ARBA00022989"/>
    </source>
</evidence>
<dbReference type="SMART" id="SM00382">
    <property type="entry name" value="AAA"/>
    <property type="match status" value="1"/>
</dbReference>
<dbReference type="InterPro" id="IPR036640">
    <property type="entry name" value="ABC1_TM_sf"/>
</dbReference>
<dbReference type="EMBL" id="BAABDQ010000086">
    <property type="protein sequence ID" value="GAA3626535.1"/>
    <property type="molecule type" value="Genomic_DNA"/>
</dbReference>
<keyword evidence="6 7" id="KW-0472">Membrane</keyword>
<keyword evidence="2 7" id="KW-0812">Transmembrane</keyword>
<dbReference type="Pfam" id="PF00005">
    <property type="entry name" value="ABC_tran"/>
    <property type="match status" value="1"/>
</dbReference>
<dbReference type="PANTHER" id="PTHR43394:SF1">
    <property type="entry name" value="ATP-BINDING CASSETTE SUB-FAMILY B MEMBER 10, MITOCHONDRIAL"/>
    <property type="match status" value="1"/>
</dbReference>
<evidence type="ECO:0000256" key="7">
    <source>
        <dbReference type="SAM" id="Phobius"/>
    </source>
</evidence>
<dbReference type="RefSeq" id="WP_345581000.1">
    <property type="nucleotide sequence ID" value="NZ_BAABDQ010000086.1"/>
</dbReference>
<comment type="subcellular location">
    <subcellularLocation>
        <location evidence="1">Cell membrane</location>
        <topology evidence="1">Multi-pass membrane protein</topology>
    </subcellularLocation>
</comment>
<keyword evidence="10" id="KW-1185">Reference proteome</keyword>
<dbReference type="PANTHER" id="PTHR43394">
    <property type="entry name" value="ATP-DEPENDENT PERMEASE MDL1, MITOCHONDRIAL"/>
    <property type="match status" value="1"/>
</dbReference>
<name>A0ABP7A7T7_9ACTN</name>
<evidence type="ECO:0000256" key="2">
    <source>
        <dbReference type="ARBA" id="ARBA00022692"/>
    </source>
</evidence>
<evidence type="ECO:0000256" key="6">
    <source>
        <dbReference type="ARBA" id="ARBA00023136"/>
    </source>
</evidence>
<feature type="transmembrane region" description="Helical" evidence="7">
    <location>
        <begin position="251"/>
        <end position="273"/>
    </location>
</feature>
<feature type="domain" description="ABC transporter" evidence="8">
    <location>
        <begin position="342"/>
        <end position="587"/>
    </location>
</feature>
<evidence type="ECO:0000313" key="9">
    <source>
        <dbReference type="EMBL" id="GAA3626535.1"/>
    </source>
</evidence>
<reference evidence="10" key="1">
    <citation type="journal article" date="2019" name="Int. J. Syst. Evol. Microbiol.">
        <title>The Global Catalogue of Microorganisms (GCM) 10K type strain sequencing project: providing services to taxonomists for standard genome sequencing and annotation.</title>
        <authorList>
            <consortium name="The Broad Institute Genomics Platform"/>
            <consortium name="The Broad Institute Genome Sequencing Center for Infectious Disease"/>
            <person name="Wu L."/>
            <person name="Ma J."/>
        </authorList>
    </citation>
    <scope>NUCLEOTIDE SEQUENCE [LARGE SCALE GENOMIC DNA]</scope>
    <source>
        <strain evidence="10">JCM 17326</strain>
    </source>
</reference>
<feature type="transmembrane region" description="Helical" evidence="7">
    <location>
        <begin position="160"/>
        <end position="177"/>
    </location>
</feature>